<keyword evidence="9" id="KW-1185">Reference proteome</keyword>
<sequence>MEKFLRDWRQDAMNKHQYDSAIFIGDKLLAITSTAQPFQCFLFNAWSNILIESDKDAFWLAQVHFSTGNYTRAQSFLTKQDLIARNPSCRYLAGHCLIKQSRFEEALNILGEKNPTHLISTAGHNRKKLQHTRAHARNGSATQSSRHRQDEGAKDEAANIKFEAAMCFLRGLCYAKQNAFDRAKECYKDAVRIDVQCFEAFEQLMKNCLMSPEEEWHFLESLDFDTISVMDDTSSSQEAAEFIKMLYTTRLSKYKNPAAFTMATETLSTHYNLATNPDLLLSKADLFFTQCRFKDALAITNSILEEDKYNFSIYPLHLACLYELQLKNALFLVSHDLADNHPEEPCTWLAVGIYYLAINKVAEARRYFSKASVMDPHFGPAWIGFAHTFAAEGEHDQAISAYSTAARLFMGTHLPQLFLGMQNHMLNNMTLADEFLKTAYELCKTDPLLLNEMGVVFYHQERLEDAVMILRKALEIAEEIDSDPQAWIATRSNLGHAYRRLRQWDAALAEFDEVLRQGGKDPAIFCAKGLVLMEQRKPFEAVLVFHEALAISPQDAIATELLNKALEETAIHGINGSRIFDEEEDEIEREISFRKDEVLATLAPSKMKGKGKSRSRVVVNEVGAMDVSDGD</sequence>
<reference evidence="8" key="1">
    <citation type="submission" date="2020-10" db="EMBL/GenBank/DDBJ databases">
        <title>Genome Sequence of Monilinia vaccinii-corymbosi Sheds Light on Mummy Berry Disease Infection of Blueberry and Mating Type.</title>
        <authorList>
            <person name="Yow A.G."/>
            <person name="Zhang Y."/>
            <person name="Bansal K."/>
            <person name="Eacker S.M."/>
            <person name="Sullivan S."/>
            <person name="Liachko I."/>
            <person name="Cubeta M.A."/>
            <person name="Rollins J.A."/>
            <person name="Ashrafi H."/>
        </authorList>
    </citation>
    <scope>NUCLEOTIDE SEQUENCE</scope>
    <source>
        <strain evidence="8">RL-1</strain>
    </source>
</reference>
<name>A0A8A3PFL6_9HELO</name>
<gene>
    <name evidence="8" type="ORF">DSL72_005612</name>
</gene>
<proteinExistence type="predicted"/>
<dbReference type="GO" id="GO:0051301">
    <property type="term" value="P:cell division"/>
    <property type="evidence" value="ECO:0007669"/>
    <property type="project" value="UniProtKB-KW"/>
</dbReference>
<keyword evidence="1" id="KW-0132">Cell division</keyword>
<protein>
    <submittedName>
        <fullName evidence="8">Uncharacterized protein</fullName>
    </submittedName>
</protein>
<dbReference type="GO" id="GO:0045842">
    <property type="term" value="P:positive regulation of mitotic metaphase/anaphase transition"/>
    <property type="evidence" value="ECO:0007669"/>
    <property type="project" value="TreeGrafter"/>
</dbReference>
<dbReference type="Pfam" id="PF13181">
    <property type="entry name" value="TPR_8"/>
    <property type="match status" value="1"/>
</dbReference>
<evidence type="ECO:0000256" key="2">
    <source>
        <dbReference type="ARBA" id="ARBA00022737"/>
    </source>
</evidence>
<accession>A0A8A3PFL6</accession>
<dbReference type="Pfam" id="PF12895">
    <property type="entry name" value="ANAPC3"/>
    <property type="match status" value="1"/>
</dbReference>
<evidence type="ECO:0000256" key="1">
    <source>
        <dbReference type="ARBA" id="ARBA00022618"/>
    </source>
</evidence>
<dbReference type="PANTHER" id="PTHR12558">
    <property type="entry name" value="CELL DIVISION CYCLE 16,23,27"/>
    <property type="match status" value="1"/>
</dbReference>
<dbReference type="SUPFAM" id="SSF48452">
    <property type="entry name" value="TPR-like"/>
    <property type="match status" value="2"/>
</dbReference>
<dbReference type="GO" id="GO:0005737">
    <property type="term" value="C:cytoplasm"/>
    <property type="evidence" value="ECO:0007669"/>
    <property type="project" value="TreeGrafter"/>
</dbReference>
<dbReference type="Pfam" id="PF13432">
    <property type="entry name" value="TPR_16"/>
    <property type="match status" value="1"/>
</dbReference>
<dbReference type="Pfam" id="PF13424">
    <property type="entry name" value="TPR_12"/>
    <property type="match status" value="1"/>
</dbReference>
<evidence type="ECO:0000313" key="9">
    <source>
        <dbReference type="Proteomes" id="UP000672032"/>
    </source>
</evidence>
<dbReference type="Gene3D" id="1.25.40.10">
    <property type="entry name" value="Tetratricopeptide repeat domain"/>
    <property type="match status" value="1"/>
</dbReference>
<keyword evidence="3" id="KW-0498">Mitosis</keyword>
<organism evidence="8 9">
    <name type="scientific">Monilinia vaccinii-corymbosi</name>
    <dbReference type="NCBI Taxonomy" id="61207"/>
    <lineage>
        <taxon>Eukaryota</taxon>
        <taxon>Fungi</taxon>
        <taxon>Dikarya</taxon>
        <taxon>Ascomycota</taxon>
        <taxon>Pezizomycotina</taxon>
        <taxon>Leotiomycetes</taxon>
        <taxon>Helotiales</taxon>
        <taxon>Sclerotiniaceae</taxon>
        <taxon>Monilinia</taxon>
    </lineage>
</organism>
<evidence type="ECO:0000256" key="5">
    <source>
        <dbReference type="ARBA" id="ARBA00022803"/>
    </source>
</evidence>
<evidence type="ECO:0000256" key="4">
    <source>
        <dbReference type="ARBA" id="ARBA00022786"/>
    </source>
</evidence>
<keyword evidence="4" id="KW-0833">Ubl conjugation pathway</keyword>
<dbReference type="AlphaFoldDB" id="A0A8A3PFL6"/>
<dbReference type="SMART" id="SM00028">
    <property type="entry name" value="TPR"/>
    <property type="match status" value="9"/>
</dbReference>
<dbReference type="PANTHER" id="PTHR12558:SF9">
    <property type="entry name" value="CELL DIVISION CYCLE PROTEIN 16 HOMOLOG"/>
    <property type="match status" value="1"/>
</dbReference>
<dbReference type="GO" id="GO:0016567">
    <property type="term" value="P:protein ubiquitination"/>
    <property type="evidence" value="ECO:0007669"/>
    <property type="project" value="TreeGrafter"/>
</dbReference>
<evidence type="ECO:0000256" key="6">
    <source>
        <dbReference type="ARBA" id="ARBA00023306"/>
    </source>
</evidence>
<dbReference type="OrthoDB" id="10006270at2759"/>
<dbReference type="InterPro" id="IPR019734">
    <property type="entry name" value="TPR_rpt"/>
</dbReference>
<dbReference type="EMBL" id="CP063408">
    <property type="protein sequence ID" value="QSZ34032.1"/>
    <property type="molecule type" value="Genomic_DNA"/>
</dbReference>
<dbReference type="GO" id="GO:0031145">
    <property type="term" value="P:anaphase-promoting complex-dependent catabolic process"/>
    <property type="evidence" value="ECO:0007669"/>
    <property type="project" value="TreeGrafter"/>
</dbReference>
<evidence type="ECO:0000256" key="3">
    <source>
        <dbReference type="ARBA" id="ARBA00022776"/>
    </source>
</evidence>
<keyword evidence="2" id="KW-0677">Repeat</keyword>
<evidence type="ECO:0000313" key="8">
    <source>
        <dbReference type="EMBL" id="QSZ34032.1"/>
    </source>
</evidence>
<dbReference type="Proteomes" id="UP000672032">
    <property type="component" value="Chromosome 4"/>
</dbReference>
<evidence type="ECO:0000256" key="7">
    <source>
        <dbReference type="SAM" id="MobiDB-lite"/>
    </source>
</evidence>
<dbReference type="GO" id="GO:0005680">
    <property type="term" value="C:anaphase-promoting complex"/>
    <property type="evidence" value="ECO:0007669"/>
    <property type="project" value="TreeGrafter"/>
</dbReference>
<keyword evidence="6" id="KW-0131">Cell cycle</keyword>
<dbReference type="InterPro" id="IPR011990">
    <property type="entry name" value="TPR-like_helical_dom_sf"/>
</dbReference>
<feature type="region of interest" description="Disordered" evidence="7">
    <location>
        <begin position="129"/>
        <end position="154"/>
    </location>
</feature>
<keyword evidence="5" id="KW-0802">TPR repeat</keyword>